<keyword evidence="5" id="KW-0067">ATP-binding</keyword>
<dbReference type="Pfam" id="PF00005">
    <property type="entry name" value="ABC_tran"/>
    <property type="match status" value="1"/>
</dbReference>
<dbReference type="PROSITE" id="PS00211">
    <property type="entry name" value="ABC_TRANSPORTER_1"/>
    <property type="match status" value="1"/>
</dbReference>
<evidence type="ECO:0000256" key="4">
    <source>
        <dbReference type="ARBA" id="ARBA00022741"/>
    </source>
</evidence>
<evidence type="ECO:0000256" key="6">
    <source>
        <dbReference type="ARBA" id="ARBA00022967"/>
    </source>
</evidence>
<keyword evidence="1" id="KW-0813">Transport</keyword>
<comment type="caution">
    <text evidence="9">The sequence shown here is derived from an EMBL/GenBank/DDBJ whole genome shotgun (WGS) entry which is preliminary data.</text>
</comment>
<evidence type="ECO:0000256" key="1">
    <source>
        <dbReference type="ARBA" id="ARBA00022448"/>
    </source>
</evidence>
<dbReference type="GO" id="GO:0035435">
    <property type="term" value="P:phosphate ion transmembrane transport"/>
    <property type="evidence" value="ECO:0007669"/>
    <property type="project" value="InterPro"/>
</dbReference>
<dbReference type="Gene3D" id="3.40.50.300">
    <property type="entry name" value="P-loop containing nucleotide triphosphate hydrolases"/>
    <property type="match status" value="1"/>
</dbReference>
<protein>
    <submittedName>
        <fullName evidence="9">Phosphate ABC transporter ATPase</fullName>
    </submittedName>
</protein>
<dbReference type="InterPro" id="IPR003439">
    <property type="entry name" value="ABC_transporter-like_ATP-bd"/>
</dbReference>
<dbReference type="Proteomes" id="UP000051006">
    <property type="component" value="Unassembled WGS sequence"/>
</dbReference>
<dbReference type="PROSITE" id="PS50893">
    <property type="entry name" value="ABC_TRANSPORTER_2"/>
    <property type="match status" value="1"/>
</dbReference>
<evidence type="ECO:0000256" key="7">
    <source>
        <dbReference type="ARBA" id="ARBA00023136"/>
    </source>
</evidence>
<reference evidence="9 10" key="1">
    <citation type="journal article" date="2015" name="Genome Announc.">
        <title>Expanding the biotechnology potential of lactobacilli through comparative genomics of 213 strains and associated genera.</title>
        <authorList>
            <person name="Sun Z."/>
            <person name="Harris H.M."/>
            <person name="McCann A."/>
            <person name="Guo C."/>
            <person name="Argimon S."/>
            <person name="Zhang W."/>
            <person name="Yang X."/>
            <person name="Jeffery I.B."/>
            <person name="Cooney J.C."/>
            <person name="Kagawa T.F."/>
            <person name="Liu W."/>
            <person name="Song Y."/>
            <person name="Salvetti E."/>
            <person name="Wrobel A."/>
            <person name="Rasinkangas P."/>
            <person name="Parkhill J."/>
            <person name="Rea M.C."/>
            <person name="O'Sullivan O."/>
            <person name="Ritari J."/>
            <person name="Douillard F.P."/>
            <person name="Paul Ross R."/>
            <person name="Yang R."/>
            <person name="Briner A.E."/>
            <person name="Felis G.E."/>
            <person name="de Vos W.M."/>
            <person name="Barrangou R."/>
            <person name="Klaenhammer T.R."/>
            <person name="Caufield P.W."/>
            <person name="Cui Y."/>
            <person name="Zhang H."/>
            <person name="O'Toole P.W."/>
        </authorList>
    </citation>
    <scope>NUCLEOTIDE SEQUENCE [LARGE SCALE GENOMIC DNA]</scope>
    <source>
        <strain evidence="9 10">DSM 24716</strain>
    </source>
</reference>
<keyword evidence="10" id="KW-1185">Reference proteome</keyword>
<dbReference type="InterPro" id="IPR017871">
    <property type="entry name" value="ABC_transporter-like_CS"/>
</dbReference>
<evidence type="ECO:0000313" key="10">
    <source>
        <dbReference type="Proteomes" id="UP000051006"/>
    </source>
</evidence>
<dbReference type="AlphaFoldDB" id="A0A0R2LJU7"/>
<dbReference type="InterPro" id="IPR003593">
    <property type="entry name" value="AAA+_ATPase"/>
</dbReference>
<dbReference type="STRING" id="993692.IV57_GL001135"/>
<evidence type="ECO:0000259" key="8">
    <source>
        <dbReference type="PROSITE" id="PS50893"/>
    </source>
</evidence>
<dbReference type="InterPro" id="IPR005670">
    <property type="entry name" value="PstB-like"/>
</dbReference>
<keyword evidence="7" id="KW-0472">Membrane</keyword>
<dbReference type="SMART" id="SM00382">
    <property type="entry name" value="AAA"/>
    <property type="match status" value="1"/>
</dbReference>
<evidence type="ECO:0000256" key="3">
    <source>
        <dbReference type="ARBA" id="ARBA00022592"/>
    </source>
</evidence>
<feature type="domain" description="ABC transporter" evidence="8">
    <location>
        <begin position="20"/>
        <end position="259"/>
    </location>
</feature>
<keyword evidence="6" id="KW-1278">Translocase</keyword>
<dbReference type="PANTHER" id="PTHR43423:SF10">
    <property type="entry name" value="PHOSPHATE IMPORT ATP-BINDING PROTEIN PSTB 2"/>
    <property type="match status" value="1"/>
</dbReference>
<evidence type="ECO:0000256" key="5">
    <source>
        <dbReference type="ARBA" id="ARBA00022840"/>
    </source>
</evidence>
<accession>A0A0R2LJU7</accession>
<gene>
    <name evidence="9" type="ORF">IV57_GL001135</name>
</gene>
<dbReference type="RefSeq" id="WP_057881315.1">
    <property type="nucleotide sequence ID" value="NZ_JQCF01000022.1"/>
</dbReference>
<keyword evidence="4" id="KW-0547">Nucleotide-binding</keyword>
<dbReference type="NCBIfam" id="TIGR00972">
    <property type="entry name" value="3a0107s01c2"/>
    <property type="match status" value="1"/>
</dbReference>
<dbReference type="OrthoDB" id="9802185at2"/>
<evidence type="ECO:0000256" key="2">
    <source>
        <dbReference type="ARBA" id="ARBA00022475"/>
    </source>
</evidence>
<organism evidence="9 10">
    <name type="scientific">Companilactobacillus kimchiensis</name>
    <dbReference type="NCBI Taxonomy" id="993692"/>
    <lineage>
        <taxon>Bacteria</taxon>
        <taxon>Bacillati</taxon>
        <taxon>Bacillota</taxon>
        <taxon>Bacilli</taxon>
        <taxon>Lactobacillales</taxon>
        <taxon>Lactobacillaceae</taxon>
        <taxon>Companilactobacillus</taxon>
    </lineage>
</organism>
<dbReference type="PATRIC" id="fig|993692.3.peg.1152"/>
<dbReference type="GO" id="GO:0016887">
    <property type="term" value="F:ATP hydrolysis activity"/>
    <property type="evidence" value="ECO:0007669"/>
    <property type="project" value="InterPro"/>
</dbReference>
<dbReference type="EMBL" id="JQCF01000022">
    <property type="protein sequence ID" value="KRN98404.1"/>
    <property type="molecule type" value="Genomic_DNA"/>
</dbReference>
<evidence type="ECO:0000313" key="9">
    <source>
        <dbReference type="EMBL" id="KRN98404.1"/>
    </source>
</evidence>
<keyword evidence="2" id="KW-1003">Cell membrane</keyword>
<dbReference type="CDD" id="cd03260">
    <property type="entry name" value="ABC_PstB_phosphate_transporter"/>
    <property type="match status" value="1"/>
</dbReference>
<dbReference type="SUPFAM" id="SSF52540">
    <property type="entry name" value="P-loop containing nucleoside triphosphate hydrolases"/>
    <property type="match status" value="1"/>
</dbReference>
<keyword evidence="3" id="KW-0592">Phosphate transport</keyword>
<dbReference type="PANTHER" id="PTHR43423">
    <property type="entry name" value="ABC TRANSPORTER I FAMILY MEMBER 17"/>
    <property type="match status" value="1"/>
</dbReference>
<name>A0A0R2LJU7_9LACO</name>
<sequence length="264" mass="29716">MKEYNLTDSYITDITEKKALTTKNLQVYYGDNHAIFDANLSFPRYKITALIGASGCGKSTFLRCLNRMNDKVARVDGEINYRDVNINSPKINVYEVRKHIGMVFQRPNPFAKSIRENITFALKNAGITKKADLEERLEQSLRSAALWDEVKDDLNKSALALSGGQQQRLCIARSIAMRPDILLLDEPASALDPISTSKIEETLKILSKDYSIVIVTHNLQQASRISDYTAFLHLGHIIEYNSTVNVFTNPKMQATEDYVSGNFG</sequence>
<dbReference type="GO" id="GO:0016020">
    <property type="term" value="C:membrane"/>
    <property type="evidence" value="ECO:0007669"/>
    <property type="project" value="InterPro"/>
</dbReference>
<dbReference type="GO" id="GO:0005524">
    <property type="term" value="F:ATP binding"/>
    <property type="evidence" value="ECO:0007669"/>
    <property type="project" value="UniProtKB-KW"/>
</dbReference>
<dbReference type="InterPro" id="IPR027417">
    <property type="entry name" value="P-loop_NTPase"/>
</dbReference>
<dbReference type="GO" id="GO:0005315">
    <property type="term" value="F:phosphate transmembrane transporter activity"/>
    <property type="evidence" value="ECO:0007669"/>
    <property type="project" value="InterPro"/>
</dbReference>
<proteinExistence type="predicted"/>